<dbReference type="InterPro" id="IPR017938">
    <property type="entry name" value="Riboflavin_synthase-like_b-brl"/>
</dbReference>
<dbReference type="Gene3D" id="2.40.30.10">
    <property type="entry name" value="Translation factors"/>
    <property type="match status" value="1"/>
</dbReference>
<dbReference type="InterPro" id="IPR001433">
    <property type="entry name" value="OxRdtase_FAD/NAD-bd"/>
</dbReference>
<keyword evidence="6" id="KW-1185">Reference proteome</keyword>
<evidence type="ECO:0000256" key="3">
    <source>
        <dbReference type="ARBA" id="ARBA00023014"/>
    </source>
</evidence>
<dbReference type="RefSeq" id="WP_143417637.1">
    <property type="nucleotide sequence ID" value="NZ_VJXR01000011.1"/>
</dbReference>
<dbReference type="GO" id="GO:0051537">
    <property type="term" value="F:2 iron, 2 sulfur cluster binding"/>
    <property type="evidence" value="ECO:0007669"/>
    <property type="project" value="UniProtKB-KW"/>
</dbReference>
<dbReference type="PRINTS" id="PR00410">
    <property type="entry name" value="PHEHYDRXLASE"/>
</dbReference>
<dbReference type="Pfam" id="PF00970">
    <property type="entry name" value="FAD_binding_6"/>
    <property type="match status" value="1"/>
</dbReference>
<dbReference type="PANTHER" id="PTHR47354">
    <property type="entry name" value="NADH OXIDOREDUCTASE HCR"/>
    <property type="match status" value="1"/>
</dbReference>
<dbReference type="InterPro" id="IPR039261">
    <property type="entry name" value="FNR_nucleotide-bd"/>
</dbReference>
<keyword evidence="2" id="KW-0408">Iron</keyword>
<sequence>MAPAAVRRRLTWQRAEVVQVARESARATRLTLAPPDWPGHVPGQHLDVRLTAEDGYAAQRSYSIASPPRPAYVELVVERLPDGEVSLYLTEVLVPGDLLELRGPIGGYFVQPDGGAPVQLIAGGSGVVPFLSMLGHHRAGDGDVRLLYSARTDVDLIGRAELAQADGAVHVTLTRGAPAGWSGLTGRVDAAMLAAVTVPPARDPRVLVCGPTGFVEAVARELVGLGHPPEQIRTERFGSTGGT</sequence>
<reference evidence="5 6" key="1">
    <citation type="submission" date="2019-07" db="EMBL/GenBank/DDBJ databases">
        <title>Georgenia wutianyii sp. nov. and Georgenia *** sp. nov. isolated from plateau pika (Ochotona curzoniae) in the Qinghai-Tibet plateau of China.</title>
        <authorList>
            <person name="Tian Z."/>
        </authorList>
    </citation>
    <scope>NUCLEOTIDE SEQUENCE [LARGE SCALE GENOMIC DNA]</scope>
    <source>
        <strain evidence="5 6">Z446</strain>
    </source>
</reference>
<dbReference type="PROSITE" id="PS51384">
    <property type="entry name" value="FAD_FR"/>
    <property type="match status" value="1"/>
</dbReference>
<comment type="caution">
    <text evidence="5">The sequence shown here is derived from an EMBL/GenBank/DDBJ whole genome shotgun (WGS) entry which is preliminary data.</text>
</comment>
<dbReference type="SUPFAM" id="SSF52343">
    <property type="entry name" value="Ferredoxin reductase-like, C-terminal NADP-linked domain"/>
    <property type="match status" value="1"/>
</dbReference>
<name>A0A552WUC1_9MICO</name>
<proteinExistence type="predicted"/>
<dbReference type="AlphaFoldDB" id="A0A552WUC1"/>
<evidence type="ECO:0000256" key="2">
    <source>
        <dbReference type="ARBA" id="ARBA00022714"/>
    </source>
</evidence>
<gene>
    <name evidence="5" type="ORF">FJ693_06095</name>
</gene>
<dbReference type="EMBL" id="VJXR01000011">
    <property type="protein sequence ID" value="TRW46306.1"/>
    <property type="molecule type" value="Genomic_DNA"/>
</dbReference>
<dbReference type="PANTHER" id="PTHR47354:SF5">
    <property type="entry name" value="PROTEIN RFBI"/>
    <property type="match status" value="1"/>
</dbReference>
<protein>
    <submittedName>
        <fullName evidence="5">Oxidoreductase</fullName>
    </submittedName>
</protein>
<keyword evidence="2" id="KW-0479">Metal-binding</keyword>
<dbReference type="SUPFAM" id="SSF63380">
    <property type="entry name" value="Riboflavin synthase domain-like"/>
    <property type="match status" value="1"/>
</dbReference>
<accession>A0A552WUC1</accession>
<dbReference type="InterPro" id="IPR008333">
    <property type="entry name" value="Cbr1-like_FAD-bd_dom"/>
</dbReference>
<dbReference type="Gene3D" id="3.40.50.80">
    <property type="entry name" value="Nucleotide-binding domain of ferredoxin-NADP reductase (FNR) module"/>
    <property type="match status" value="1"/>
</dbReference>
<evidence type="ECO:0000256" key="1">
    <source>
        <dbReference type="ARBA" id="ARBA00001974"/>
    </source>
</evidence>
<dbReference type="GO" id="GO:0016491">
    <property type="term" value="F:oxidoreductase activity"/>
    <property type="evidence" value="ECO:0007669"/>
    <property type="project" value="InterPro"/>
</dbReference>
<comment type="cofactor">
    <cofactor evidence="1">
        <name>FAD</name>
        <dbReference type="ChEBI" id="CHEBI:57692"/>
    </cofactor>
</comment>
<keyword evidence="3" id="KW-0411">Iron-sulfur</keyword>
<feature type="domain" description="FAD-binding FR-type" evidence="4">
    <location>
        <begin position="10"/>
        <end position="111"/>
    </location>
</feature>
<evidence type="ECO:0000313" key="6">
    <source>
        <dbReference type="Proteomes" id="UP000318693"/>
    </source>
</evidence>
<dbReference type="InterPro" id="IPR017927">
    <property type="entry name" value="FAD-bd_FR_type"/>
</dbReference>
<dbReference type="Pfam" id="PF00175">
    <property type="entry name" value="NAD_binding_1"/>
    <property type="match status" value="1"/>
</dbReference>
<organism evidence="5 6">
    <name type="scientific">Georgenia yuyongxinii</name>
    <dbReference type="NCBI Taxonomy" id="2589797"/>
    <lineage>
        <taxon>Bacteria</taxon>
        <taxon>Bacillati</taxon>
        <taxon>Actinomycetota</taxon>
        <taxon>Actinomycetes</taxon>
        <taxon>Micrococcales</taxon>
        <taxon>Bogoriellaceae</taxon>
        <taxon>Georgenia</taxon>
    </lineage>
</organism>
<dbReference type="Proteomes" id="UP000318693">
    <property type="component" value="Unassembled WGS sequence"/>
</dbReference>
<evidence type="ECO:0000313" key="5">
    <source>
        <dbReference type="EMBL" id="TRW46306.1"/>
    </source>
</evidence>
<dbReference type="InterPro" id="IPR050415">
    <property type="entry name" value="MRET"/>
</dbReference>
<evidence type="ECO:0000259" key="4">
    <source>
        <dbReference type="PROSITE" id="PS51384"/>
    </source>
</evidence>
<dbReference type="CDD" id="cd06217">
    <property type="entry name" value="FNR_iron_sulfur_binding_3"/>
    <property type="match status" value="1"/>
</dbReference>
<keyword evidence="2" id="KW-0001">2Fe-2S</keyword>